<sequence>MPSYQKHSTKLIVKTQGKTKQKQRTSLVCSRAATPQWDATMSEGCPDRVEHEKEY</sequence>
<name>A0A0E9REW2_ANGAN</name>
<accession>A0A0E9REW2</accession>
<reference evidence="1" key="2">
    <citation type="journal article" date="2015" name="Fish Shellfish Immunol.">
        <title>Early steps in the European eel (Anguilla anguilla)-Vibrio vulnificus interaction in the gills: Role of the RtxA13 toxin.</title>
        <authorList>
            <person name="Callol A."/>
            <person name="Pajuelo D."/>
            <person name="Ebbesson L."/>
            <person name="Teles M."/>
            <person name="MacKenzie S."/>
            <person name="Amaro C."/>
        </authorList>
    </citation>
    <scope>NUCLEOTIDE SEQUENCE</scope>
</reference>
<dbReference type="EMBL" id="GBXM01080943">
    <property type="protein sequence ID" value="JAH27634.1"/>
    <property type="molecule type" value="Transcribed_RNA"/>
</dbReference>
<reference evidence="1" key="1">
    <citation type="submission" date="2014-11" db="EMBL/GenBank/DDBJ databases">
        <authorList>
            <person name="Amaro Gonzalez C."/>
        </authorList>
    </citation>
    <scope>NUCLEOTIDE SEQUENCE</scope>
</reference>
<dbReference type="AlphaFoldDB" id="A0A0E9REW2"/>
<organism evidence="1">
    <name type="scientific">Anguilla anguilla</name>
    <name type="common">European freshwater eel</name>
    <name type="synonym">Muraena anguilla</name>
    <dbReference type="NCBI Taxonomy" id="7936"/>
    <lineage>
        <taxon>Eukaryota</taxon>
        <taxon>Metazoa</taxon>
        <taxon>Chordata</taxon>
        <taxon>Craniata</taxon>
        <taxon>Vertebrata</taxon>
        <taxon>Euteleostomi</taxon>
        <taxon>Actinopterygii</taxon>
        <taxon>Neopterygii</taxon>
        <taxon>Teleostei</taxon>
        <taxon>Anguilliformes</taxon>
        <taxon>Anguillidae</taxon>
        <taxon>Anguilla</taxon>
    </lineage>
</organism>
<proteinExistence type="predicted"/>
<evidence type="ECO:0000313" key="1">
    <source>
        <dbReference type="EMBL" id="JAH27634.1"/>
    </source>
</evidence>
<protein>
    <submittedName>
        <fullName evidence="1">Uncharacterized protein</fullName>
    </submittedName>
</protein>